<organism evidence="1 2">
    <name type="scientific">Monosporascus ibericus</name>
    <dbReference type="NCBI Taxonomy" id="155417"/>
    <lineage>
        <taxon>Eukaryota</taxon>
        <taxon>Fungi</taxon>
        <taxon>Dikarya</taxon>
        <taxon>Ascomycota</taxon>
        <taxon>Pezizomycotina</taxon>
        <taxon>Sordariomycetes</taxon>
        <taxon>Xylariomycetidae</taxon>
        <taxon>Xylariales</taxon>
        <taxon>Xylariales incertae sedis</taxon>
        <taxon>Monosporascus</taxon>
    </lineage>
</organism>
<gene>
    <name evidence="1" type="ORF">DL764_004801</name>
</gene>
<dbReference type="EMBL" id="QJNU01000237">
    <property type="protein sequence ID" value="RYP03885.1"/>
    <property type="molecule type" value="Genomic_DNA"/>
</dbReference>
<protein>
    <submittedName>
        <fullName evidence="1">Uncharacterized protein</fullName>
    </submittedName>
</protein>
<reference evidence="1 2" key="1">
    <citation type="submission" date="2018-06" db="EMBL/GenBank/DDBJ databases">
        <title>Complete Genomes of Monosporascus.</title>
        <authorList>
            <person name="Robinson A.J."/>
            <person name="Natvig D.O."/>
        </authorList>
    </citation>
    <scope>NUCLEOTIDE SEQUENCE [LARGE SCALE GENOMIC DNA]</scope>
    <source>
        <strain evidence="1 2">CBS 110550</strain>
    </source>
</reference>
<evidence type="ECO:0000313" key="2">
    <source>
        <dbReference type="Proteomes" id="UP000293360"/>
    </source>
</evidence>
<dbReference type="OrthoDB" id="5203190at2759"/>
<dbReference type="Proteomes" id="UP000293360">
    <property type="component" value="Unassembled WGS sequence"/>
</dbReference>
<dbReference type="STRING" id="155417.A0A4Q4TB87"/>
<keyword evidence="2" id="KW-1185">Reference proteome</keyword>
<name>A0A4Q4TB87_9PEZI</name>
<dbReference type="AlphaFoldDB" id="A0A4Q4TB87"/>
<evidence type="ECO:0000313" key="1">
    <source>
        <dbReference type="EMBL" id="RYP03885.1"/>
    </source>
</evidence>
<comment type="caution">
    <text evidence="1">The sequence shown here is derived from an EMBL/GenBank/DDBJ whole genome shotgun (WGS) entry which is preliminary data.</text>
</comment>
<sequence>MDVRAKLEPDAEHMLYQEVHFGTIPLVQLDHIILPAVSVAQQSYVIMQFNLAYGLLVAVFATGCTATTCSSNLLIDDFAQFSSSLNALGTRASDDGSMTSLTLSPSGGGISFVPEKMSYFYETLPCMRAAAEGYDAVSFTMKAPRGASFMLEIQTRESCDAAEYRSAWYTVSGFTGETQTIAVPLSVFEGANTDAITAFNWATWSRWCKKSVQWELGDIQLVCSGAAGDV</sequence>
<proteinExistence type="predicted"/>
<accession>A0A4Q4TB87</accession>